<dbReference type="Proteomes" id="UP000294813">
    <property type="component" value="Unassembled WGS sequence"/>
</dbReference>
<evidence type="ECO:0000256" key="1">
    <source>
        <dbReference type="ARBA" id="ARBA00022679"/>
    </source>
</evidence>
<keyword evidence="3" id="KW-0812">Transmembrane</keyword>
<evidence type="ECO:0000256" key="2">
    <source>
        <dbReference type="ARBA" id="ARBA00022737"/>
    </source>
</evidence>
<dbReference type="AlphaFoldDB" id="A0A4R2RN94"/>
<dbReference type="CDD" id="cd04647">
    <property type="entry name" value="LbH_MAT_like"/>
    <property type="match status" value="1"/>
</dbReference>
<reference evidence="4 5" key="1">
    <citation type="submission" date="2019-03" db="EMBL/GenBank/DDBJ databases">
        <title>Genomic Encyclopedia of Type Strains, Phase IV (KMG-IV): sequencing the most valuable type-strain genomes for metagenomic binning, comparative biology and taxonomic classification.</title>
        <authorList>
            <person name="Goeker M."/>
        </authorList>
    </citation>
    <scope>NUCLEOTIDE SEQUENCE [LARGE SCALE GENOMIC DNA]</scope>
    <source>
        <strain evidence="4 5">DSM 11170</strain>
    </source>
</reference>
<feature type="transmembrane region" description="Helical" evidence="3">
    <location>
        <begin position="20"/>
        <end position="42"/>
    </location>
</feature>
<dbReference type="InterPro" id="IPR018357">
    <property type="entry name" value="Hexapep_transf_CS"/>
</dbReference>
<organism evidence="4 5">
    <name type="scientific">Heliophilum fasciatum</name>
    <dbReference type="NCBI Taxonomy" id="35700"/>
    <lineage>
        <taxon>Bacteria</taxon>
        <taxon>Bacillati</taxon>
        <taxon>Bacillota</taxon>
        <taxon>Clostridia</taxon>
        <taxon>Eubacteriales</taxon>
        <taxon>Heliobacteriaceae</taxon>
        <taxon>Heliophilum</taxon>
    </lineage>
</organism>
<dbReference type="InterPro" id="IPR001451">
    <property type="entry name" value="Hexapep"/>
</dbReference>
<keyword evidence="5" id="KW-1185">Reference proteome</keyword>
<dbReference type="PANTHER" id="PTHR23416">
    <property type="entry name" value="SIALIC ACID SYNTHASE-RELATED"/>
    <property type="match status" value="1"/>
</dbReference>
<dbReference type="InterPro" id="IPR051159">
    <property type="entry name" value="Hexapeptide_acetyltransf"/>
</dbReference>
<dbReference type="GO" id="GO:0016740">
    <property type="term" value="F:transferase activity"/>
    <property type="evidence" value="ECO:0007669"/>
    <property type="project" value="UniProtKB-KW"/>
</dbReference>
<evidence type="ECO:0000256" key="3">
    <source>
        <dbReference type="SAM" id="Phobius"/>
    </source>
</evidence>
<evidence type="ECO:0000313" key="5">
    <source>
        <dbReference type="Proteomes" id="UP000294813"/>
    </source>
</evidence>
<dbReference type="SUPFAM" id="SSF51161">
    <property type="entry name" value="Trimeric LpxA-like enzymes"/>
    <property type="match status" value="1"/>
</dbReference>
<gene>
    <name evidence="4" type="ORF">EDD73_1111</name>
</gene>
<keyword evidence="1 4" id="KW-0808">Transferase</keyword>
<comment type="caution">
    <text evidence="4">The sequence shown here is derived from an EMBL/GenBank/DDBJ whole genome shotgun (WGS) entry which is preliminary data.</text>
</comment>
<dbReference type="Gene3D" id="2.160.10.10">
    <property type="entry name" value="Hexapeptide repeat proteins"/>
    <property type="match status" value="1"/>
</dbReference>
<proteinExistence type="predicted"/>
<dbReference type="PANTHER" id="PTHR23416:SF78">
    <property type="entry name" value="LIPOPOLYSACCHARIDE BIOSYNTHESIS O-ACETYL TRANSFERASE WBBJ-RELATED"/>
    <property type="match status" value="1"/>
</dbReference>
<dbReference type="Pfam" id="PF14602">
    <property type="entry name" value="Hexapep_2"/>
    <property type="match status" value="1"/>
</dbReference>
<protein>
    <submittedName>
        <fullName evidence="4">Acetyltransferase-like isoleucine patch superfamily enzyme</fullName>
    </submittedName>
</protein>
<name>A0A4R2RN94_9FIRM</name>
<dbReference type="InterPro" id="IPR011004">
    <property type="entry name" value="Trimer_LpxA-like_sf"/>
</dbReference>
<sequence length="199" mass="22121">MKGVKVTLNEKRNRDKYKKYGFFIWFLSRIIRILPIHARIFYINRLNRRSGKIAIGLRYAALRTIARECGENVAIDEGVILYNPENLKLGNNISINQFCYLQARGGITIGDNVSIGHMVTIMSSEHVFTDIHKPIKDQGIQVKSVVIENNVWIGAKATIMMGVHIGQGAIIAAGAVVTKDVAPNTIVGGVPARVIRKRV</sequence>
<dbReference type="OrthoDB" id="9801697at2"/>
<dbReference type="PROSITE" id="PS00101">
    <property type="entry name" value="HEXAPEP_TRANSFERASES"/>
    <property type="match status" value="1"/>
</dbReference>
<evidence type="ECO:0000313" key="4">
    <source>
        <dbReference type="EMBL" id="TCP64149.1"/>
    </source>
</evidence>
<dbReference type="EMBL" id="SLXT01000011">
    <property type="protein sequence ID" value="TCP64149.1"/>
    <property type="molecule type" value="Genomic_DNA"/>
</dbReference>
<keyword evidence="2" id="KW-0677">Repeat</keyword>
<keyword evidence="3" id="KW-1133">Transmembrane helix</keyword>
<keyword evidence="3" id="KW-0472">Membrane</keyword>
<accession>A0A4R2RN94</accession>